<accession>C0HI09</accession>
<reference evidence="1" key="1">
    <citation type="journal article" date="2009" name="PLoS Genet.">
        <title>Sequencing, mapping, and analysis of 27,455 maize full-length cDNAs.</title>
        <authorList>
            <person name="Soderlund C."/>
            <person name="Descour A."/>
            <person name="Kudrna D."/>
            <person name="Bomhoff M."/>
            <person name="Boyd L."/>
            <person name="Currie J."/>
            <person name="Angelova A."/>
            <person name="Collura K."/>
            <person name="Wissotski M."/>
            <person name="Ashley E."/>
            <person name="Morrow D."/>
            <person name="Fernandes J."/>
            <person name="Walbot V."/>
            <person name="Yu Y."/>
        </authorList>
    </citation>
    <scope>NUCLEOTIDE SEQUENCE</scope>
    <source>
        <strain evidence="1">B73</strain>
    </source>
</reference>
<name>C0HI09_MAIZE</name>
<dbReference type="AlphaFoldDB" id="C0HI09"/>
<evidence type="ECO:0000313" key="1">
    <source>
        <dbReference type="EMBL" id="ACN26662.1"/>
    </source>
</evidence>
<protein>
    <submittedName>
        <fullName evidence="1">Uncharacterized protein</fullName>
    </submittedName>
</protein>
<dbReference type="EMBL" id="BT061965">
    <property type="protein sequence ID" value="ACN26662.1"/>
    <property type="molecule type" value="mRNA"/>
</dbReference>
<proteinExistence type="evidence at transcript level"/>
<organism evidence="1">
    <name type="scientific">Zea mays</name>
    <name type="common">Maize</name>
    <dbReference type="NCBI Taxonomy" id="4577"/>
    <lineage>
        <taxon>Eukaryota</taxon>
        <taxon>Viridiplantae</taxon>
        <taxon>Streptophyta</taxon>
        <taxon>Embryophyta</taxon>
        <taxon>Tracheophyta</taxon>
        <taxon>Spermatophyta</taxon>
        <taxon>Magnoliopsida</taxon>
        <taxon>Liliopsida</taxon>
        <taxon>Poales</taxon>
        <taxon>Poaceae</taxon>
        <taxon>PACMAD clade</taxon>
        <taxon>Panicoideae</taxon>
        <taxon>Andropogonodae</taxon>
        <taxon>Andropogoneae</taxon>
        <taxon>Tripsacinae</taxon>
        <taxon>Zea</taxon>
    </lineage>
</organism>
<sequence length="99" mass="11524">MVDTVLCPDRLDRERRAAEEIRRCYIQEQIQTRLSDLPPKFAKVMRIHSTLNCCHTPCPPPVGLLIVRVEEIVAKKAIRNRLAYVERLRHLLLEIHSGN</sequence>